<dbReference type="OrthoDB" id="10465194at2759"/>
<evidence type="ECO:0000313" key="4">
    <source>
        <dbReference type="WBParaSite" id="ASIM_0000383401-mRNA-1"/>
    </source>
</evidence>
<keyword evidence="1" id="KW-0175">Coiled coil</keyword>
<organism evidence="4">
    <name type="scientific">Anisakis simplex</name>
    <name type="common">Herring worm</name>
    <dbReference type="NCBI Taxonomy" id="6269"/>
    <lineage>
        <taxon>Eukaryota</taxon>
        <taxon>Metazoa</taxon>
        <taxon>Ecdysozoa</taxon>
        <taxon>Nematoda</taxon>
        <taxon>Chromadorea</taxon>
        <taxon>Rhabditida</taxon>
        <taxon>Spirurina</taxon>
        <taxon>Ascaridomorpha</taxon>
        <taxon>Ascaridoidea</taxon>
        <taxon>Anisakidae</taxon>
        <taxon>Anisakis</taxon>
        <taxon>Anisakis simplex complex</taxon>
    </lineage>
</organism>
<protein>
    <submittedName>
        <fullName evidence="4">WSD domain-containing protein</fullName>
    </submittedName>
</protein>
<reference evidence="4" key="1">
    <citation type="submission" date="2017-02" db="UniProtKB">
        <authorList>
            <consortium name="WormBaseParasite"/>
        </authorList>
    </citation>
    <scope>IDENTIFICATION</scope>
</reference>
<dbReference type="Proteomes" id="UP000267096">
    <property type="component" value="Unassembled WGS sequence"/>
</dbReference>
<sequence>MNCEPSSSSPYDEKQLEDALVRSLRGQVKRAKELETKALRRLQRLRQIVRNEAHNEQAQEYIDEIIKINEKDGGGELLHVNTPDTRAWFLRRDESWIYIERENDSSFSLLYSVKKLYKSKYLIQAMAE</sequence>
<reference evidence="2 3" key="2">
    <citation type="submission" date="2018-11" db="EMBL/GenBank/DDBJ databases">
        <authorList>
            <consortium name="Pathogen Informatics"/>
        </authorList>
    </citation>
    <scope>NUCLEOTIDE SEQUENCE [LARGE SCALE GENOMIC DNA]</scope>
</reference>
<accession>A0A0M3J8D1</accession>
<proteinExistence type="predicted"/>
<feature type="coiled-coil region" evidence="1">
    <location>
        <begin position="39"/>
        <end position="71"/>
    </location>
</feature>
<keyword evidence="3" id="KW-1185">Reference proteome</keyword>
<dbReference type="AlphaFoldDB" id="A0A0M3J8D1"/>
<dbReference type="EMBL" id="UYRR01005858">
    <property type="protein sequence ID" value="VDK22066.1"/>
    <property type="molecule type" value="Genomic_DNA"/>
</dbReference>
<evidence type="ECO:0000313" key="3">
    <source>
        <dbReference type="Proteomes" id="UP000267096"/>
    </source>
</evidence>
<gene>
    <name evidence="2" type="ORF">ASIM_LOCUS3665</name>
</gene>
<evidence type="ECO:0000256" key="1">
    <source>
        <dbReference type="SAM" id="Coils"/>
    </source>
</evidence>
<evidence type="ECO:0000313" key="2">
    <source>
        <dbReference type="EMBL" id="VDK22066.1"/>
    </source>
</evidence>
<name>A0A0M3J8D1_ANISI</name>
<dbReference type="WBParaSite" id="ASIM_0000383401-mRNA-1">
    <property type="protein sequence ID" value="ASIM_0000383401-mRNA-1"/>
    <property type="gene ID" value="ASIM_0000383401"/>
</dbReference>